<comment type="cofactor">
    <cofactor evidence="1 6">
        <name>FAD</name>
        <dbReference type="ChEBI" id="CHEBI:57692"/>
    </cofactor>
</comment>
<dbReference type="AlphaFoldDB" id="A0A0L0S6I4"/>
<dbReference type="InterPro" id="IPR017927">
    <property type="entry name" value="FAD-bd_FR_type"/>
</dbReference>
<dbReference type="InterPro" id="IPR039261">
    <property type="entry name" value="FNR_nucleotide-bd"/>
</dbReference>
<organism evidence="8 9">
    <name type="scientific">Allomyces macrogynus (strain ATCC 38327)</name>
    <name type="common">Allomyces javanicus var. macrogynus</name>
    <dbReference type="NCBI Taxonomy" id="578462"/>
    <lineage>
        <taxon>Eukaryota</taxon>
        <taxon>Fungi</taxon>
        <taxon>Fungi incertae sedis</taxon>
        <taxon>Blastocladiomycota</taxon>
        <taxon>Blastocladiomycetes</taxon>
        <taxon>Blastocladiales</taxon>
        <taxon>Blastocladiaceae</taxon>
        <taxon>Allomyces</taxon>
    </lineage>
</organism>
<dbReference type="STRING" id="578462.A0A0L0S6I4"/>
<dbReference type="EMBL" id="GG745332">
    <property type="protein sequence ID" value="KNE58001.1"/>
    <property type="molecule type" value="Genomic_DNA"/>
</dbReference>
<evidence type="ECO:0000256" key="6">
    <source>
        <dbReference type="PIRSR" id="PIRSR601834-1"/>
    </source>
</evidence>
<protein>
    <recommendedName>
        <fullName evidence="7">FAD-binding FR-type domain-containing protein</fullName>
    </recommendedName>
</protein>
<feature type="binding site" evidence="6">
    <location>
        <position position="122"/>
    </location>
    <ligand>
        <name>FAD</name>
        <dbReference type="ChEBI" id="CHEBI:57692"/>
    </ligand>
</feature>
<feature type="domain" description="FAD-binding FR-type" evidence="7">
    <location>
        <begin position="40"/>
        <end position="146"/>
    </location>
</feature>
<dbReference type="Pfam" id="PF00970">
    <property type="entry name" value="FAD_binding_6"/>
    <property type="match status" value="1"/>
</dbReference>
<dbReference type="Gene3D" id="3.40.50.80">
    <property type="entry name" value="Nucleotide-binding domain of ferredoxin-NADP reductase (FNR) module"/>
    <property type="match status" value="1"/>
</dbReference>
<evidence type="ECO:0000259" key="7">
    <source>
        <dbReference type="PROSITE" id="PS51384"/>
    </source>
</evidence>
<feature type="binding site" evidence="6">
    <location>
        <position position="114"/>
    </location>
    <ligand>
        <name>FAD</name>
        <dbReference type="ChEBI" id="CHEBI:57692"/>
    </ligand>
</feature>
<dbReference type="InterPro" id="IPR017938">
    <property type="entry name" value="Riboflavin_synthase-like_b-brl"/>
</dbReference>
<keyword evidence="9" id="KW-1185">Reference proteome</keyword>
<dbReference type="GO" id="GO:0005739">
    <property type="term" value="C:mitochondrion"/>
    <property type="evidence" value="ECO:0007669"/>
    <property type="project" value="TreeGrafter"/>
</dbReference>
<keyword evidence="5" id="KW-0560">Oxidoreductase</keyword>
<dbReference type="PANTHER" id="PTHR19370">
    <property type="entry name" value="NADH-CYTOCHROME B5 REDUCTASE"/>
    <property type="match status" value="1"/>
</dbReference>
<dbReference type="VEuPathDB" id="FungiDB:AMAG_04830"/>
<evidence type="ECO:0000313" key="8">
    <source>
        <dbReference type="EMBL" id="KNE58001.1"/>
    </source>
</evidence>
<name>A0A0L0S6I4_ALLM3</name>
<keyword evidence="3 6" id="KW-0285">Flavoprotein</keyword>
<dbReference type="SUPFAM" id="SSF63380">
    <property type="entry name" value="Riboflavin synthase domain-like"/>
    <property type="match status" value="1"/>
</dbReference>
<evidence type="ECO:0000256" key="4">
    <source>
        <dbReference type="ARBA" id="ARBA00022827"/>
    </source>
</evidence>
<dbReference type="InterPro" id="IPR008333">
    <property type="entry name" value="Cbr1-like_FAD-bd_dom"/>
</dbReference>
<evidence type="ECO:0000256" key="1">
    <source>
        <dbReference type="ARBA" id="ARBA00001974"/>
    </source>
</evidence>
<evidence type="ECO:0000313" key="9">
    <source>
        <dbReference type="Proteomes" id="UP000054350"/>
    </source>
</evidence>
<reference evidence="8 9" key="1">
    <citation type="submission" date="2009-11" db="EMBL/GenBank/DDBJ databases">
        <title>Annotation of Allomyces macrogynus ATCC 38327.</title>
        <authorList>
            <consortium name="The Broad Institute Genome Sequencing Platform"/>
            <person name="Russ C."/>
            <person name="Cuomo C."/>
            <person name="Burger G."/>
            <person name="Gray M.W."/>
            <person name="Holland P.W.H."/>
            <person name="King N."/>
            <person name="Lang F.B.F."/>
            <person name="Roger A.J."/>
            <person name="Ruiz-Trillo I."/>
            <person name="Young S.K."/>
            <person name="Zeng Q."/>
            <person name="Gargeya S."/>
            <person name="Fitzgerald M."/>
            <person name="Haas B."/>
            <person name="Abouelleil A."/>
            <person name="Alvarado L."/>
            <person name="Arachchi H.M."/>
            <person name="Berlin A."/>
            <person name="Chapman S.B."/>
            <person name="Gearin G."/>
            <person name="Goldberg J."/>
            <person name="Griggs A."/>
            <person name="Gujja S."/>
            <person name="Hansen M."/>
            <person name="Heiman D."/>
            <person name="Howarth C."/>
            <person name="Larimer J."/>
            <person name="Lui A."/>
            <person name="MacDonald P.J.P."/>
            <person name="McCowen C."/>
            <person name="Montmayeur A."/>
            <person name="Murphy C."/>
            <person name="Neiman D."/>
            <person name="Pearson M."/>
            <person name="Priest M."/>
            <person name="Roberts A."/>
            <person name="Saif S."/>
            <person name="Shea T."/>
            <person name="Sisk P."/>
            <person name="Stolte C."/>
            <person name="Sykes S."/>
            <person name="Wortman J."/>
            <person name="Nusbaum C."/>
            <person name="Birren B."/>
        </authorList>
    </citation>
    <scope>NUCLEOTIDE SEQUENCE [LARGE SCALE GENOMIC DNA]</scope>
    <source>
        <strain evidence="8 9">ATCC 38327</strain>
    </source>
</reference>
<evidence type="ECO:0000256" key="5">
    <source>
        <dbReference type="ARBA" id="ARBA00023002"/>
    </source>
</evidence>
<dbReference type="CDD" id="cd06183">
    <property type="entry name" value="cyt_b5_reduct_like"/>
    <property type="match status" value="1"/>
</dbReference>
<dbReference type="PANTHER" id="PTHR19370:SF189">
    <property type="entry name" value="CYTOCHROME C MITOCHONDRIAL IMPORT FACTOR CYC2"/>
    <property type="match status" value="1"/>
</dbReference>
<dbReference type="Gene3D" id="2.40.30.10">
    <property type="entry name" value="Translation factors"/>
    <property type="match status" value="1"/>
</dbReference>
<feature type="binding site" evidence="6">
    <location>
        <position position="97"/>
    </location>
    <ligand>
        <name>FAD</name>
        <dbReference type="ChEBI" id="CHEBI:57692"/>
    </ligand>
</feature>
<accession>A0A0L0S6I4</accession>
<dbReference type="PROSITE" id="PS51384">
    <property type="entry name" value="FAD_FR"/>
    <property type="match status" value="1"/>
</dbReference>
<comment type="similarity">
    <text evidence="2">Belongs to the flavoprotein pyridine nucleotide cytochrome reductase family.</text>
</comment>
<feature type="binding site" evidence="6">
    <location>
        <position position="173"/>
    </location>
    <ligand>
        <name>FAD</name>
        <dbReference type="ChEBI" id="CHEBI:57692"/>
    </ligand>
</feature>
<dbReference type="SUPFAM" id="SSF52343">
    <property type="entry name" value="Ferredoxin reductase-like, C-terminal NADP-linked domain"/>
    <property type="match status" value="1"/>
</dbReference>
<dbReference type="Proteomes" id="UP000054350">
    <property type="component" value="Unassembled WGS sequence"/>
</dbReference>
<evidence type="ECO:0000256" key="2">
    <source>
        <dbReference type="ARBA" id="ARBA00006105"/>
    </source>
</evidence>
<keyword evidence="4 6" id="KW-0274">FAD</keyword>
<dbReference type="OrthoDB" id="432685at2759"/>
<reference evidence="9" key="2">
    <citation type="submission" date="2009-11" db="EMBL/GenBank/DDBJ databases">
        <title>The Genome Sequence of Allomyces macrogynus strain ATCC 38327.</title>
        <authorList>
            <consortium name="The Broad Institute Genome Sequencing Platform"/>
            <person name="Russ C."/>
            <person name="Cuomo C."/>
            <person name="Shea T."/>
            <person name="Young S.K."/>
            <person name="Zeng Q."/>
            <person name="Koehrsen M."/>
            <person name="Haas B."/>
            <person name="Borodovsky M."/>
            <person name="Guigo R."/>
            <person name="Alvarado L."/>
            <person name="Berlin A."/>
            <person name="Borenstein D."/>
            <person name="Chen Z."/>
            <person name="Engels R."/>
            <person name="Freedman E."/>
            <person name="Gellesch M."/>
            <person name="Goldberg J."/>
            <person name="Griggs A."/>
            <person name="Gujja S."/>
            <person name="Heiman D."/>
            <person name="Hepburn T."/>
            <person name="Howarth C."/>
            <person name="Jen D."/>
            <person name="Larson L."/>
            <person name="Lewis B."/>
            <person name="Mehta T."/>
            <person name="Park D."/>
            <person name="Pearson M."/>
            <person name="Roberts A."/>
            <person name="Saif S."/>
            <person name="Shenoy N."/>
            <person name="Sisk P."/>
            <person name="Stolte C."/>
            <person name="Sykes S."/>
            <person name="Walk T."/>
            <person name="White J."/>
            <person name="Yandava C."/>
            <person name="Burger G."/>
            <person name="Gray M.W."/>
            <person name="Holland P.W.H."/>
            <person name="King N."/>
            <person name="Lang F.B.F."/>
            <person name="Roger A.J."/>
            <person name="Ruiz-Trillo I."/>
            <person name="Lander E."/>
            <person name="Nusbaum C."/>
        </authorList>
    </citation>
    <scope>NUCLEOTIDE SEQUENCE [LARGE SCALE GENOMIC DNA]</scope>
    <source>
        <strain evidence="9">ATCC 38327</strain>
    </source>
</reference>
<feature type="binding site" evidence="6">
    <location>
        <position position="95"/>
    </location>
    <ligand>
        <name>FAD</name>
        <dbReference type="ChEBI" id="CHEBI:57692"/>
    </ligand>
</feature>
<dbReference type="eggNOG" id="KOG0534">
    <property type="taxonomic scope" value="Eukaryota"/>
</dbReference>
<sequence length="308" mass="32833">MAAPTTASRFARPLALAAAALAAGAAYTFFARPRPDPSPTSYGPVRIVATHPDASVNGARRITVALPATLAETLKTTPPVPFFFNVKNTDLVVARSYTPVHIDVQNRTMDLLVKRYKVGETSKWMHRRSVGDEIEVNGPLREWTLPAPSELSALRDAKDPPTLAMIAGGTGVTPFIQILESALGHSMSPDPTAAQSRPPASDAAAAWPRFSLIYAAPENDLLAKQQLDALAAKFPGRVSVHYVTNGRQALTADVLRDALPAPGQGMVLVCGPDGLINHVAGRRGWDSQGPLGGLLAQLGYRANEVYKF</sequence>
<dbReference type="InterPro" id="IPR001433">
    <property type="entry name" value="OxRdtase_FAD/NAD-bd"/>
</dbReference>
<evidence type="ECO:0000256" key="3">
    <source>
        <dbReference type="ARBA" id="ARBA00022630"/>
    </source>
</evidence>
<dbReference type="GO" id="GO:0016491">
    <property type="term" value="F:oxidoreductase activity"/>
    <property type="evidence" value="ECO:0007669"/>
    <property type="project" value="UniProtKB-KW"/>
</dbReference>
<dbReference type="InterPro" id="IPR001834">
    <property type="entry name" value="CBR-like"/>
</dbReference>
<feature type="binding site" evidence="6">
    <location>
        <position position="112"/>
    </location>
    <ligand>
        <name>FAD</name>
        <dbReference type="ChEBI" id="CHEBI:57692"/>
    </ligand>
</feature>
<dbReference type="PRINTS" id="PR00406">
    <property type="entry name" value="CYTB5RDTASE"/>
</dbReference>
<gene>
    <name evidence="8" type="ORF">AMAG_04830</name>
</gene>
<proteinExistence type="inferred from homology"/>
<dbReference type="Pfam" id="PF00175">
    <property type="entry name" value="NAD_binding_1"/>
    <property type="match status" value="1"/>
</dbReference>